<evidence type="ECO:0000313" key="5">
    <source>
        <dbReference type="EMBL" id="ACV10171.1"/>
    </source>
</evidence>
<dbReference type="Gene3D" id="3.40.50.300">
    <property type="entry name" value="P-loop containing nucleotide triphosphate hydrolases"/>
    <property type="match status" value="2"/>
</dbReference>
<dbReference type="FunFam" id="3.40.50.300:FF:001320">
    <property type="entry name" value="Heme ABC transporter ATP-binding protein"/>
    <property type="match status" value="1"/>
</dbReference>
<sequence length="531" mass="57248">MSSQLSPAVTLHNVTYEWPDGSVALDSVSGTFLPGRTGLIGRNGSGKSTLLRLIAGELSPTDGTITRIGDVAYLPQTLTLNTATTVADLLGITNTIAALQAIEQGDVAEHHFDTIGDDWDIETRAMEQLHSVGLSNIALHRSTNTLSGGQVMIAALTGLRLRTAPITLLDEPTNNLDRSTRRHLYRYIENWPGTLVVVSHDPALLEIMGTTTELRAGTLTTFGGPYSAWSDDLAAQQAAAEQAARTAKNALKVEKKQRIEAETQLARRAAQGRKASTSMPPIIAGGFKRKAEATAGATRQLMDSRIASAKMAVEAAQSLLRDDEAIHLTLPDPDVPRSRRIAQLHDAHQTIHVQGPERVALVGPNGVGKTRFLQHLVHRTEPMPGGATGELLIDRVGYLPQRLMALEDNLSALDNIAPYAPHMTVGELRNQCARLLLRGDTVLRPVGSLSGGERFRVHLARLLFAQPPAQLLILDEPTNNLDMDTVTQLVDALSEYRGALLVVSHDDGVLDRLGITMTVEMTSGGGLRVMQ</sequence>
<dbReference type="GO" id="GO:0016887">
    <property type="term" value="F:ATP hydrolysis activity"/>
    <property type="evidence" value="ECO:0007669"/>
    <property type="project" value="InterPro"/>
</dbReference>
<organism evidence="5 6">
    <name type="scientific">Jonesia denitrificans (strain ATCC 14870 / DSM 20603 / BCRC 15368 / CIP 55.134 / JCM 11481 / NBRC 15587 / NCTC 10816 / Prevot 55134)</name>
    <name type="common">Listeria denitrificans</name>
    <dbReference type="NCBI Taxonomy" id="471856"/>
    <lineage>
        <taxon>Bacteria</taxon>
        <taxon>Bacillati</taxon>
        <taxon>Actinomycetota</taxon>
        <taxon>Actinomycetes</taxon>
        <taxon>Micrococcales</taxon>
        <taxon>Jonesiaceae</taxon>
        <taxon>Jonesia</taxon>
    </lineage>
</organism>
<dbReference type="InterPro" id="IPR003439">
    <property type="entry name" value="ABC_transporter-like_ATP-bd"/>
</dbReference>
<keyword evidence="2" id="KW-0547">Nucleotide-binding</keyword>
<dbReference type="RefSeq" id="WP_015772782.1">
    <property type="nucleotide sequence ID" value="NC_013174.1"/>
</dbReference>
<dbReference type="KEGG" id="jde:Jden_2539"/>
<dbReference type="HOGENOM" id="CLU_000604_36_0_11"/>
<proteinExistence type="predicted"/>
<dbReference type="PANTHER" id="PTHR19211">
    <property type="entry name" value="ATP-BINDING TRANSPORT PROTEIN-RELATED"/>
    <property type="match status" value="1"/>
</dbReference>
<dbReference type="Proteomes" id="UP000000628">
    <property type="component" value="Chromosome"/>
</dbReference>
<dbReference type="SMART" id="SM00382">
    <property type="entry name" value="AAA"/>
    <property type="match status" value="2"/>
</dbReference>
<reference evidence="5 6" key="1">
    <citation type="journal article" date="2009" name="Stand. Genomic Sci.">
        <title>Complete genome sequence of Jonesia denitrificans type strain (Prevot 55134).</title>
        <authorList>
            <person name="Pukall R."/>
            <person name="Gehrich-Schroter G."/>
            <person name="Lapidus A."/>
            <person name="Nolan M."/>
            <person name="Glavina Del Rio T."/>
            <person name="Lucas S."/>
            <person name="Chen F."/>
            <person name="Tice H."/>
            <person name="Pitluck S."/>
            <person name="Cheng J.F."/>
            <person name="Copeland A."/>
            <person name="Saunders E."/>
            <person name="Brettin T."/>
            <person name="Detter J.C."/>
            <person name="Bruce D."/>
            <person name="Goodwin L."/>
            <person name="Pati A."/>
            <person name="Ivanova N."/>
            <person name="Mavromatis K."/>
            <person name="Ovchinnikova G."/>
            <person name="Chen A."/>
            <person name="Palaniappan K."/>
            <person name="Land M."/>
            <person name="Hauser L."/>
            <person name="Chang Y.J."/>
            <person name="Jeffries C.D."/>
            <person name="Chain P."/>
            <person name="Goker M."/>
            <person name="Bristow J."/>
            <person name="Eisen J.A."/>
            <person name="Markowitz V."/>
            <person name="Hugenholtz P."/>
            <person name="Kyrpides N.C."/>
            <person name="Klenk H.P."/>
            <person name="Han C."/>
        </authorList>
    </citation>
    <scope>NUCLEOTIDE SEQUENCE [LARGE SCALE GENOMIC DNA]</scope>
    <source>
        <strain evidence="6">ATCC 14870 / DSM 20603 / BCRC 15368 / CIP 55.134 / JCM 11481 / NBRC 15587 / NCTC 10816 / Prevot 55134</strain>
    </source>
</reference>
<feature type="domain" description="ABC transporter" evidence="4">
    <location>
        <begin position="330"/>
        <end position="531"/>
    </location>
</feature>
<dbReference type="SUPFAM" id="SSF52540">
    <property type="entry name" value="P-loop containing nucleoside triphosphate hydrolases"/>
    <property type="match status" value="2"/>
</dbReference>
<evidence type="ECO:0000256" key="2">
    <source>
        <dbReference type="ARBA" id="ARBA00022741"/>
    </source>
</evidence>
<dbReference type="OrthoDB" id="3239744at2"/>
<keyword evidence="1" id="KW-0677">Repeat</keyword>
<accession>C7R3M6</accession>
<keyword evidence="3" id="KW-0067">ATP-binding</keyword>
<dbReference type="AlphaFoldDB" id="C7R3M6"/>
<protein>
    <submittedName>
        <fullName evidence="5">ABC transporter related</fullName>
    </submittedName>
</protein>
<dbReference type="PROSITE" id="PS50893">
    <property type="entry name" value="ABC_TRANSPORTER_2"/>
    <property type="match status" value="2"/>
</dbReference>
<evidence type="ECO:0000313" key="6">
    <source>
        <dbReference type="Proteomes" id="UP000000628"/>
    </source>
</evidence>
<evidence type="ECO:0000256" key="1">
    <source>
        <dbReference type="ARBA" id="ARBA00022737"/>
    </source>
</evidence>
<dbReference type="InterPro" id="IPR003593">
    <property type="entry name" value="AAA+_ATPase"/>
</dbReference>
<feature type="domain" description="ABC transporter" evidence="4">
    <location>
        <begin position="9"/>
        <end position="241"/>
    </location>
</feature>
<dbReference type="PANTHER" id="PTHR19211:SF6">
    <property type="entry name" value="BLL7188 PROTEIN"/>
    <property type="match status" value="1"/>
</dbReference>
<dbReference type="InterPro" id="IPR050611">
    <property type="entry name" value="ABCF"/>
</dbReference>
<dbReference type="Pfam" id="PF00005">
    <property type="entry name" value="ABC_tran"/>
    <property type="match status" value="2"/>
</dbReference>
<dbReference type="GO" id="GO:0005524">
    <property type="term" value="F:ATP binding"/>
    <property type="evidence" value="ECO:0007669"/>
    <property type="project" value="UniProtKB-KW"/>
</dbReference>
<dbReference type="EMBL" id="CP001706">
    <property type="protein sequence ID" value="ACV10171.1"/>
    <property type="molecule type" value="Genomic_DNA"/>
</dbReference>
<evidence type="ECO:0000259" key="4">
    <source>
        <dbReference type="PROSITE" id="PS50893"/>
    </source>
</evidence>
<evidence type="ECO:0000256" key="3">
    <source>
        <dbReference type="ARBA" id="ARBA00022840"/>
    </source>
</evidence>
<dbReference type="InterPro" id="IPR027417">
    <property type="entry name" value="P-loop_NTPase"/>
</dbReference>
<name>C7R3M6_JONDD</name>
<gene>
    <name evidence="5" type="ordered locus">Jden_2539</name>
</gene>
<dbReference type="STRING" id="471856.Jden_2539"/>
<keyword evidence="6" id="KW-1185">Reference proteome</keyword>
<dbReference type="eggNOG" id="COG0488">
    <property type="taxonomic scope" value="Bacteria"/>
</dbReference>